<evidence type="ECO:0000256" key="6">
    <source>
        <dbReference type="ARBA" id="ARBA00023015"/>
    </source>
</evidence>
<evidence type="ECO:0000256" key="5">
    <source>
        <dbReference type="ARBA" id="ARBA00022833"/>
    </source>
</evidence>
<dbReference type="OrthoDB" id="6338158at2759"/>
<dbReference type="SMART" id="SM00355">
    <property type="entry name" value="ZnF_C2H2"/>
    <property type="match status" value="2"/>
</dbReference>
<dbReference type="PROSITE" id="PS50157">
    <property type="entry name" value="ZINC_FINGER_C2H2_2"/>
    <property type="match status" value="2"/>
</dbReference>
<evidence type="ECO:0000256" key="1">
    <source>
        <dbReference type="ARBA" id="ARBA00004123"/>
    </source>
</evidence>
<dbReference type="InterPro" id="IPR036236">
    <property type="entry name" value="Znf_C2H2_sf"/>
</dbReference>
<sequence>MNSHLGIQYPCPVCGKRFNHASSLKTHQSAHDKTLPFSCASCCKGFVRRDRYEAHLRTHTGERH</sequence>
<evidence type="ECO:0000256" key="3">
    <source>
        <dbReference type="ARBA" id="ARBA00022737"/>
    </source>
</evidence>
<keyword evidence="2" id="KW-0479">Metal-binding</keyword>
<name>A0A7R8WWF3_9CRUS</name>
<protein>
    <submittedName>
        <fullName evidence="9">Uncharacterized protein</fullName>
    </submittedName>
</protein>
<dbReference type="EMBL" id="OB721934">
    <property type="protein sequence ID" value="CAD7239314.1"/>
    <property type="molecule type" value="Genomic_DNA"/>
</dbReference>
<dbReference type="GO" id="GO:0008270">
    <property type="term" value="F:zinc ion binding"/>
    <property type="evidence" value="ECO:0007669"/>
    <property type="project" value="UniProtKB-KW"/>
</dbReference>
<gene>
    <name evidence="9" type="ORF">CTOB1V02_LOCUS17129</name>
</gene>
<dbReference type="PANTHER" id="PTHR47772">
    <property type="entry name" value="ZINC FINGER PROTEIN 200"/>
    <property type="match status" value="1"/>
</dbReference>
<dbReference type="InterPro" id="IPR050636">
    <property type="entry name" value="C2H2-ZF_domain-containing"/>
</dbReference>
<keyword evidence="3" id="KW-0677">Repeat</keyword>
<reference evidence="9" key="1">
    <citation type="submission" date="2020-11" db="EMBL/GenBank/DDBJ databases">
        <authorList>
            <person name="Tran Van P."/>
        </authorList>
    </citation>
    <scope>NUCLEOTIDE SEQUENCE</scope>
</reference>
<dbReference type="AlphaFoldDB" id="A0A7R8WWF3"/>
<evidence type="ECO:0000256" key="4">
    <source>
        <dbReference type="ARBA" id="ARBA00022771"/>
    </source>
</evidence>
<dbReference type="SUPFAM" id="SSF57667">
    <property type="entry name" value="beta-beta-alpha zinc fingers"/>
    <property type="match status" value="1"/>
</dbReference>
<dbReference type="FunFam" id="3.30.160.60:FF:000072">
    <property type="entry name" value="zinc finger protein 143 isoform X1"/>
    <property type="match status" value="1"/>
</dbReference>
<evidence type="ECO:0000256" key="8">
    <source>
        <dbReference type="ARBA" id="ARBA00023242"/>
    </source>
</evidence>
<keyword evidence="6" id="KW-0805">Transcription regulation</keyword>
<keyword evidence="8" id="KW-0539">Nucleus</keyword>
<proteinExistence type="predicted"/>
<dbReference type="Gene3D" id="3.30.160.60">
    <property type="entry name" value="Classic Zinc Finger"/>
    <property type="match status" value="2"/>
</dbReference>
<organism evidence="9">
    <name type="scientific">Cyprideis torosa</name>
    <dbReference type="NCBI Taxonomy" id="163714"/>
    <lineage>
        <taxon>Eukaryota</taxon>
        <taxon>Metazoa</taxon>
        <taxon>Ecdysozoa</taxon>
        <taxon>Arthropoda</taxon>
        <taxon>Crustacea</taxon>
        <taxon>Oligostraca</taxon>
        <taxon>Ostracoda</taxon>
        <taxon>Podocopa</taxon>
        <taxon>Podocopida</taxon>
        <taxon>Cytherocopina</taxon>
        <taxon>Cytheroidea</taxon>
        <taxon>Cytherideidae</taxon>
        <taxon>Cyprideis</taxon>
    </lineage>
</organism>
<keyword evidence="5" id="KW-0862">Zinc</keyword>
<dbReference type="FunFam" id="3.30.160.60:FF:001397">
    <property type="entry name" value="Datilografo, isoform A"/>
    <property type="match status" value="1"/>
</dbReference>
<evidence type="ECO:0000313" key="9">
    <source>
        <dbReference type="EMBL" id="CAD7239314.1"/>
    </source>
</evidence>
<dbReference type="Pfam" id="PF00096">
    <property type="entry name" value="zf-C2H2"/>
    <property type="match status" value="1"/>
</dbReference>
<keyword evidence="4" id="KW-0863">Zinc-finger</keyword>
<feature type="non-terminal residue" evidence="9">
    <location>
        <position position="64"/>
    </location>
</feature>
<evidence type="ECO:0000256" key="7">
    <source>
        <dbReference type="ARBA" id="ARBA00023163"/>
    </source>
</evidence>
<dbReference type="GO" id="GO:0005634">
    <property type="term" value="C:nucleus"/>
    <property type="evidence" value="ECO:0007669"/>
    <property type="project" value="UniProtKB-SubCell"/>
</dbReference>
<dbReference type="PANTHER" id="PTHR47772:SF13">
    <property type="entry name" value="GASTRULA ZINC FINGER PROTEIN XLCGF49.1-LIKE-RELATED"/>
    <property type="match status" value="1"/>
</dbReference>
<evidence type="ECO:0000256" key="2">
    <source>
        <dbReference type="ARBA" id="ARBA00022723"/>
    </source>
</evidence>
<accession>A0A7R8WWF3</accession>
<keyword evidence="7" id="KW-0804">Transcription</keyword>
<dbReference type="InterPro" id="IPR013087">
    <property type="entry name" value="Znf_C2H2_type"/>
</dbReference>
<dbReference type="PROSITE" id="PS00028">
    <property type="entry name" value="ZINC_FINGER_C2H2_1"/>
    <property type="match status" value="2"/>
</dbReference>
<comment type="subcellular location">
    <subcellularLocation>
        <location evidence="1">Nucleus</location>
    </subcellularLocation>
</comment>